<keyword evidence="2" id="KW-1133">Transmembrane helix</keyword>
<feature type="compositionally biased region" description="Pro residues" evidence="1">
    <location>
        <begin position="160"/>
        <end position="169"/>
    </location>
</feature>
<dbReference type="EMBL" id="JAAHCF010000300">
    <property type="protein sequence ID" value="KAK8145326.1"/>
    <property type="molecule type" value="Genomic_DNA"/>
</dbReference>
<name>A0AAW0RU13_9HYPO</name>
<accession>A0AAW0RU13</accession>
<feature type="region of interest" description="Disordered" evidence="1">
    <location>
        <begin position="271"/>
        <end position="368"/>
    </location>
</feature>
<proteinExistence type="predicted"/>
<protein>
    <submittedName>
        <fullName evidence="3">Uncharacterized protein</fullName>
    </submittedName>
</protein>
<keyword evidence="2" id="KW-0472">Membrane</keyword>
<feature type="compositionally biased region" description="Polar residues" evidence="1">
    <location>
        <begin position="195"/>
        <end position="212"/>
    </location>
</feature>
<organism evidence="3 4">
    <name type="scientific">Beauveria asiatica</name>
    <dbReference type="NCBI Taxonomy" id="1069075"/>
    <lineage>
        <taxon>Eukaryota</taxon>
        <taxon>Fungi</taxon>
        <taxon>Dikarya</taxon>
        <taxon>Ascomycota</taxon>
        <taxon>Pezizomycotina</taxon>
        <taxon>Sordariomycetes</taxon>
        <taxon>Hypocreomycetidae</taxon>
        <taxon>Hypocreales</taxon>
        <taxon>Cordycipitaceae</taxon>
        <taxon>Beauveria</taxon>
    </lineage>
</organism>
<feature type="region of interest" description="Disordered" evidence="1">
    <location>
        <begin position="245"/>
        <end position="264"/>
    </location>
</feature>
<gene>
    <name evidence="3" type="ORF">G3M48_004629</name>
</gene>
<sequence length="785" mass="85345">MQSLFSVTNNVSLVTITVTPGTFVAVVGLLLCFLTLYIPVVPHIRFPRVSLPRALVPPSSSHGSNSESSSSALLLGGATPSSYPSSTAVAAATAAAAGPGRHRLQKVLPALPAPLQPPRSRGGLLPAPPSLIEQLAPSRQLALPEFISSYWGGRRRRETTPPPPAPPLKHGPDNTIPATAACCAKSCVPRDYSRVSHSTTSGSRRPSPITDNTSPSSTRRSSMVTRSEPATEEDDQSVAAANLAADSEADSAAGGYSPPAWRRLGNGGRSRGFWSSPQTDELAFHSPLSPSFPESSALSAESDGESSDSSEATTDILERAIQTRLPQGSQSPEKRRSPSPPAQHDTIKVEPPDSLLVAPPLPREAPSENCEYIPDIRFAVRAEVHQRTEPIEAAVSFVRKRYQAAMSSWLSMLTSMSIALFSILFVRFLLQPVVPRPAGDLVKVAGIARSFEPLIYYSEHAVTQVHDLQATSVAVWDLGESVRSSDMLDAKSIVSGLDALSETMRTLSVEMTKFFARVDGDVDGILNVMDWAKMHLNRLHSARSPSTMSAAYDNIHNLLSHAHVLEDADGVPTSLGNLATYLFGQSNPQREQRLIQLLFTEFLTVLEESIAAELQHSVTLFALFEAVDHHFLNLARIVVRETSAQEELHYDSLASLWVRLLGTRAEELRKFTQNRDLLRNVRDKTVRNKRVLVDHQGKLLTLQASLESLRGKLVSPLVRGANATTLSLEDQIYGISSVSEYLAEVRRQQKGKVMEHLFSSSHGRNILGDEMPPRVGGFDIHGQKV</sequence>
<feature type="transmembrane region" description="Helical" evidence="2">
    <location>
        <begin position="12"/>
        <end position="38"/>
    </location>
</feature>
<feature type="transmembrane region" description="Helical" evidence="2">
    <location>
        <begin position="409"/>
        <end position="430"/>
    </location>
</feature>
<evidence type="ECO:0000313" key="4">
    <source>
        <dbReference type="Proteomes" id="UP001397290"/>
    </source>
</evidence>
<feature type="region of interest" description="Disordered" evidence="1">
    <location>
        <begin position="152"/>
        <end position="173"/>
    </location>
</feature>
<dbReference type="Proteomes" id="UP001397290">
    <property type="component" value="Unassembled WGS sequence"/>
</dbReference>
<dbReference type="AlphaFoldDB" id="A0AAW0RU13"/>
<comment type="caution">
    <text evidence="3">The sequence shown here is derived from an EMBL/GenBank/DDBJ whole genome shotgun (WGS) entry which is preliminary data.</text>
</comment>
<evidence type="ECO:0000256" key="2">
    <source>
        <dbReference type="SAM" id="Phobius"/>
    </source>
</evidence>
<reference evidence="3 4" key="1">
    <citation type="submission" date="2020-02" db="EMBL/GenBank/DDBJ databases">
        <title>Comparative genomics of the hypocrealean fungal genus Beauvera.</title>
        <authorList>
            <person name="Showalter D.N."/>
            <person name="Bushley K.E."/>
            <person name="Rehner S.A."/>
        </authorList>
    </citation>
    <scope>NUCLEOTIDE SEQUENCE [LARGE SCALE GENOMIC DNA]</scope>
    <source>
        <strain evidence="3 4">ARSEF4384</strain>
    </source>
</reference>
<keyword evidence="4" id="KW-1185">Reference proteome</keyword>
<feature type="region of interest" description="Disordered" evidence="1">
    <location>
        <begin position="193"/>
        <end position="238"/>
    </location>
</feature>
<feature type="compositionally biased region" description="Low complexity" evidence="1">
    <location>
        <begin position="213"/>
        <end position="227"/>
    </location>
</feature>
<keyword evidence="2" id="KW-0812">Transmembrane</keyword>
<evidence type="ECO:0000313" key="3">
    <source>
        <dbReference type="EMBL" id="KAK8145326.1"/>
    </source>
</evidence>
<evidence type="ECO:0000256" key="1">
    <source>
        <dbReference type="SAM" id="MobiDB-lite"/>
    </source>
</evidence>